<gene>
    <name evidence="1" type="ORF">OGM63_09720</name>
</gene>
<organism evidence="1 2">
    <name type="scientific">Plectonema radiosum NIES-515</name>
    <dbReference type="NCBI Taxonomy" id="2986073"/>
    <lineage>
        <taxon>Bacteria</taxon>
        <taxon>Bacillati</taxon>
        <taxon>Cyanobacteriota</taxon>
        <taxon>Cyanophyceae</taxon>
        <taxon>Oscillatoriophycideae</taxon>
        <taxon>Oscillatoriales</taxon>
        <taxon>Microcoleaceae</taxon>
        <taxon>Plectonema</taxon>
    </lineage>
</organism>
<comment type="caution">
    <text evidence="1">The sequence shown here is derived from an EMBL/GenBank/DDBJ whole genome shotgun (WGS) entry which is preliminary data.</text>
</comment>
<dbReference type="EMBL" id="JAOWRF010000146">
    <property type="protein sequence ID" value="MCV3213783.1"/>
    <property type="molecule type" value="Genomic_DNA"/>
</dbReference>
<evidence type="ECO:0000313" key="1">
    <source>
        <dbReference type="EMBL" id="MCV3213783.1"/>
    </source>
</evidence>
<dbReference type="Proteomes" id="UP001526143">
    <property type="component" value="Unassembled WGS sequence"/>
</dbReference>
<reference evidence="1 2" key="1">
    <citation type="submission" date="2022-10" db="EMBL/GenBank/DDBJ databases">
        <title>Identification of biosynthetic pathway for the production of the potent trypsin inhibitor radiosumin.</title>
        <authorList>
            <person name="Fewer D.P."/>
            <person name="Delbaje E."/>
            <person name="Ouyang X."/>
            <person name="Agostino P.D."/>
            <person name="Wahlsten M."/>
            <person name="Jokela J."/>
            <person name="Permi P."/>
            <person name="Haapaniemi E."/>
            <person name="Koistinen H."/>
        </authorList>
    </citation>
    <scope>NUCLEOTIDE SEQUENCE [LARGE SCALE GENOMIC DNA]</scope>
    <source>
        <strain evidence="1 2">NIES-515</strain>
    </source>
</reference>
<keyword evidence="2" id="KW-1185">Reference proteome</keyword>
<sequence>MLSDSQIQRILVVNDRMRVIRGVANGDLFQAIATETEGRLGAK</sequence>
<name>A0ABT3AXE1_9CYAN</name>
<proteinExistence type="predicted"/>
<evidence type="ECO:0000313" key="2">
    <source>
        <dbReference type="Proteomes" id="UP001526143"/>
    </source>
</evidence>
<protein>
    <submittedName>
        <fullName evidence="1">Uncharacterized protein</fullName>
    </submittedName>
</protein>
<accession>A0ABT3AXE1</accession>
<dbReference type="RefSeq" id="WP_263745310.1">
    <property type="nucleotide sequence ID" value="NZ_JAOWRF010000146.1"/>
</dbReference>